<organism evidence="2 3">
    <name type="scientific">Methanosarcina siciliae HI350</name>
    <dbReference type="NCBI Taxonomy" id="1434119"/>
    <lineage>
        <taxon>Archaea</taxon>
        <taxon>Methanobacteriati</taxon>
        <taxon>Methanobacteriota</taxon>
        <taxon>Stenosarchaea group</taxon>
        <taxon>Methanomicrobia</taxon>
        <taxon>Methanosarcinales</taxon>
        <taxon>Methanosarcinaceae</taxon>
        <taxon>Methanosarcina</taxon>
    </lineage>
</organism>
<dbReference type="Pfam" id="PF06745">
    <property type="entry name" value="ATPase"/>
    <property type="match status" value="1"/>
</dbReference>
<evidence type="ECO:0000313" key="2">
    <source>
        <dbReference type="EMBL" id="AKB30881.1"/>
    </source>
</evidence>
<reference evidence="2 3" key="1">
    <citation type="submission" date="2014-07" db="EMBL/GenBank/DDBJ databases">
        <title>Methanogenic archaea and the global carbon cycle.</title>
        <authorList>
            <person name="Henriksen J.R."/>
            <person name="Luke J."/>
            <person name="Reinhart S."/>
            <person name="Benedict M.N."/>
            <person name="Youngblut N.D."/>
            <person name="Metcalf M.E."/>
            <person name="Whitaker R.J."/>
            <person name="Metcalf W.W."/>
        </authorList>
    </citation>
    <scope>NUCLEOTIDE SEQUENCE [LARGE SCALE GENOMIC DNA]</scope>
    <source>
        <strain evidence="2 3">HI350</strain>
    </source>
</reference>
<dbReference type="InterPro" id="IPR027417">
    <property type="entry name" value="P-loop_NTPase"/>
</dbReference>
<accession>A0A0E3L9U5</accession>
<protein>
    <recommendedName>
        <fullName evidence="1">KaiC-like domain-containing protein</fullName>
    </recommendedName>
</protein>
<gene>
    <name evidence="2" type="ORF">MSSIH_0191</name>
</gene>
<evidence type="ECO:0000259" key="1">
    <source>
        <dbReference type="Pfam" id="PF06745"/>
    </source>
</evidence>
<dbReference type="HOGENOM" id="CLU_2433909_0_0_2"/>
<dbReference type="GeneID" id="41604147"/>
<dbReference type="RefSeq" id="WP_048169289.1">
    <property type="nucleotide sequence ID" value="NZ_CP009507.1"/>
</dbReference>
<dbReference type="Gene3D" id="3.40.50.300">
    <property type="entry name" value="P-loop containing nucleotide triphosphate hydrolases"/>
    <property type="match status" value="1"/>
</dbReference>
<dbReference type="PATRIC" id="fig|1434119.4.peg.242"/>
<sequence>MGEVLNKFDDIYSILARYGYTSLFLMDDRDHHQYRGFADYLVFGKIGLKREEDAANEKMLHLLTVTKMRRMAISSETLFFEFTPSGIKGI</sequence>
<name>A0A0E3L9U5_9EURY</name>
<dbReference type="InterPro" id="IPR014774">
    <property type="entry name" value="KaiC-like_dom"/>
</dbReference>
<dbReference type="KEGG" id="msz:MSSIH_0191"/>
<dbReference type="AlphaFoldDB" id="A0A0E3L9U5"/>
<evidence type="ECO:0000313" key="3">
    <source>
        <dbReference type="Proteomes" id="UP000033092"/>
    </source>
</evidence>
<feature type="domain" description="KaiC-like" evidence="1">
    <location>
        <begin position="7"/>
        <end position="88"/>
    </location>
</feature>
<dbReference type="EMBL" id="CP009507">
    <property type="protein sequence ID" value="AKB30881.1"/>
    <property type="molecule type" value="Genomic_DNA"/>
</dbReference>
<proteinExistence type="predicted"/>
<dbReference type="Proteomes" id="UP000033092">
    <property type="component" value="Chromosome"/>
</dbReference>